<accession>A0ABV8N3M5</accession>
<sequence>MTGRPTDGLLDDARGVQDDLVRLRRTLHARPEVGLDLPHTQEAVLSSLDGLGLEISTGRRLSSVTAVLRGARPGPTVLLRGDMDALPVAERTGLAFASDNGAMHACGHDLHTAMLAGAARLLAHHRDRLAGDVVLMFQPGEEGYDGARYMLEEGVLDASGTRPVAAYALHVTASGRPSGRFSARGGPTMAAVDNLYVTVRGAGGHGAMPHMAMDPVPVACEMVLAMQTRVTRAFDVFDPVVVTTGSFHAGTQNNIIPDTAVFETTVRTFSPEARARAERTLTEACRGVAAAHGVEAEVRWRPLYPVTVNDPGAVDTVARTVAELFGGDGYETLARPMTGSEDFSRVVDEVPGAMVFLGATPPGADPGTAPDNHSPLADFDESVLGAGAAVYAALAAGHLHGSGPGRPREPDPSGEAGRRMRRS</sequence>
<dbReference type="CDD" id="cd03886">
    <property type="entry name" value="M20_Acy1"/>
    <property type="match status" value="1"/>
</dbReference>
<feature type="domain" description="Peptidase M20 dimerisation" evidence="2">
    <location>
        <begin position="196"/>
        <end position="286"/>
    </location>
</feature>
<dbReference type="NCBIfam" id="TIGR01891">
    <property type="entry name" value="amidohydrolases"/>
    <property type="match status" value="1"/>
</dbReference>
<dbReference type="Proteomes" id="UP001595871">
    <property type="component" value="Unassembled WGS sequence"/>
</dbReference>
<evidence type="ECO:0000313" key="4">
    <source>
        <dbReference type="Proteomes" id="UP001595871"/>
    </source>
</evidence>
<evidence type="ECO:0000313" key="3">
    <source>
        <dbReference type="EMBL" id="MFC4186930.1"/>
    </source>
</evidence>
<dbReference type="Pfam" id="PF01546">
    <property type="entry name" value="Peptidase_M20"/>
    <property type="match status" value="1"/>
</dbReference>
<name>A0ABV8N3M5_9ACTN</name>
<comment type="caution">
    <text evidence="3">The sequence shown here is derived from an EMBL/GenBank/DDBJ whole genome shotgun (WGS) entry which is preliminary data.</text>
</comment>
<gene>
    <name evidence="3" type="ORF">ACFO3R_11140</name>
</gene>
<dbReference type="InterPro" id="IPR011650">
    <property type="entry name" value="Peptidase_M20_dimer"/>
</dbReference>
<dbReference type="InterPro" id="IPR002933">
    <property type="entry name" value="Peptidase_M20"/>
</dbReference>
<keyword evidence="4" id="KW-1185">Reference proteome</keyword>
<dbReference type="SUPFAM" id="SSF55031">
    <property type="entry name" value="Bacterial exopeptidase dimerisation domain"/>
    <property type="match status" value="1"/>
</dbReference>
<dbReference type="EMBL" id="JBHSCF010000016">
    <property type="protein sequence ID" value="MFC4186930.1"/>
    <property type="molecule type" value="Genomic_DNA"/>
</dbReference>
<evidence type="ECO:0000256" key="1">
    <source>
        <dbReference type="SAM" id="MobiDB-lite"/>
    </source>
</evidence>
<evidence type="ECO:0000259" key="2">
    <source>
        <dbReference type="Pfam" id="PF07687"/>
    </source>
</evidence>
<feature type="region of interest" description="Disordered" evidence="1">
    <location>
        <begin position="398"/>
        <end position="423"/>
    </location>
</feature>
<dbReference type="InterPro" id="IPR017439">
    <property type="entry name" value="Amidohydrolase"/>
</dbReference>
<dbReference type="SUPFAM" id="SSF53187">
    <property type="entry name" value="Zn-dependent exopeptidases"/>
    <property type="match status" value="1"/>
</dbReference>
<dbReference type="Pfam" id="PF07687">
    <property type="entry name" value="M20_dimer"/>
    <property type="match status" value="1"/>
</dbReference>
<dbReference type="PIRSF" id="PIRSF005962">
    <property type="entry name" value="Pept_M20D_amidohydro"/>
    <property type="match status" value="1"/>
</dbReference>
<dbReference type="Gene3D" id="3.30.70.360">
    <property type="match status" value="1"/>
</dbReference>
<dbReference type="Gene3D" id="3.40.630.10">
    <property type="entry name" value="Zn peptidases"/>
    <property type="match status" value="1"/>
</dbReference>
<dbReference type="PANTHER" id="PTHR11014">
    <property type="entry name" value="PEPTIDASE M20 FAMILY MEMBER"/>
    <property type="match status" value="1"/>
</dbReference>
<protein>
    <submittedName>
        <fullName evidence="3">M20 family metallopeptidase</fullName>
    </submittedName>
</protein>
<dbReference type="InterPro" id="IPR036264">
    <property type="entry name" value="Bact_exopeptidase_dim_dom"/>
</dbReference>
<dbReference type="PANTHER" id="PTHR11014:SF63">
    <property type="entry name" value="METALLOPEPTIDASE, PUTATIVE (AFU_ORTHOLOGUE AFUA_6G09600)-RELATED"/>
    <property type="match status" value="1"/>
</dbReference>
<proteinExistence type="predicted"/>
<dbReference type="RefSeq" id="WP_200695943.1">
    <property type="nucleotide sequence ID" value="NZ_BAAAYA010000005.1"/>
</dbReference>
<reference evidence="4" key="1">
    <citation type="journal article" date="2019" name="Int. J. Syst. Evol. Microbiol.">
        <title>The Global Catalogue of Microorganisms (GCM) 10K type strain sequencing project: providing services to taxonomists for standard genome sequencing and annotation.</title>
        <authorList>
            <consortium name="The Broad Institute Genomics Platform"/>
            <consortium name="The Broad Institute Genome Sequencing Center for Infectious Disease"/>
            <person name="Wu L."/>
            <person name="Ma J."/>
        </authorList>
    </citation>
    <scope>NUCLEOTIDE SEQUENCE [LARGE SCALE GENOMIC DNA]</scope>
    <source>
        <strain evidence="4">CCM 3243</strain>
    </source>
</reference>
<organism evidence="3 4">
    <name type="scientific">Streptomyces flavovirens</name>
    <dbReference type="NCBI Taxonomy" id="52258"/>
    <lineage>
        <taxon>Bacteria</taxon>
        <taxon>Bacillati</taxon>
        <taxon>Actinomycetota</taxon>
        <taxon>Actinomycetes</taxon>
        <taxon>Kitasatosporales</taxon>
        <taxon>Streptomycetaceae</taxon>
        <taxon>Streptomyces</taxon>
    </lineage>
</organism>